<evidence type="ECO:0000256" key="6">
    <source>
        <dbReference type="ARBA" id="ARBA00022679"/>
    </source>
</evidence>
<evidence type="ECO:0000256" key="13">
    <source>
        <dbReference type="ARBA" id="ARBA00048367"/>
    </source>
</evidence>
<dbReference type="InterPro" id="IPR000719">
    <property type="entry name" value="Prot_kinase_dom"/>
</dbReference>
<dbReference type="InterPro" id="IPR011009">
    <property type="entry name" value="Kinase-like_dom_sf"/>
</dbReference>
<keyword evidence="7 14" id="KW-0547">Nucleotide-binding</keyword>
<dbReference type="EC" id="2.7.11.22" evidence="2"/>
<evidence type="ECO:0000256" key="11">
    <source>
        <dbReference type="ARBA" id="ARBA00023306"/>
    </source>
</evidence>
<keyword evidence="11" id="KW-0131">Cell cycle</keyword>
<dbReference type="GO" id="GO:0004693">
    <property type="term" value="F:cyclin-dependent protein serine/threonine kinase activity"/>
    <property type="evidence" value="ECO:0007669"/>
    <property type="project" value="UniProtKB-EC"/>
</dbReference>
<evidence type="ECO:0000256" key="1">
    <source>
        <dbReference type="ARBA" id="ARBA00006485"/>
    </source>
</evidence>
<dbReference type="InterPro" id="IPR017441">
    <property type="entry name" value="Protein_kinase_ATP_BS"/>
</dbReference>
<comment type="catalytic activity">
    <reaction evidence="12">
        <text>L-threonyl-[protein] + ATP = O-phospho-L-threonyl-[protein] + ADP + H(+)</text>
        <dbReference type="Rhea" id="RHEA:46608"/>
        <dbReference type="Rhea" id="RHEA-COMP:11060"/>
        <dbReference type="Rhea" id="RHEA-COMP:11605"/>
        <dbReference type="ChEBI" id="CHEBI:15378"/>
        <dbReference type="ChEBI" id="CHEBI:30013"/>
        <dbReference type="ChEBI" id="CHEBI:30616"/>
        <dbReference type="ChEBI" id="CHEBI:61977"/>
        <dbReference type="ChEBI" id="CHEBI:456216"/>
        <dbReference type="EC" id="2.7.11.22"/>
    </reaction>
</comment>
<accession>A0AAP0M3C9</accession>
<organism evidence="16 17">
    <name type="scientific">Citrus x changshan-huyou</name>
    <dbReference type="NCBI Taxonomy" id="2935761"/>
    <lineage>
        <taxon>Eukaryota</taxon>
        <taxon>Viridiplantae</taxon>
        <taxon>Streptophyta</taxon>
        <taxon>Embryophyta</taxon>
        <taxon>Tracheophyta</taxon>
        <taxon>Spermatophyta</taxon>
        <taxon>Magnoliopsida</taxon>
        <taxon>eudicotyledons</taxon>
        <taxon>Gunneridae</taxon>
        <taxon>Pentapetalae</taxon>
        <taxon>rosids</taxon>
        <taxon>malvids</taxon>
        <taxon>Sapindales</taxon>
        <taxon>Rutaceae</taxon>
        <taxon>Aurantioideae</taxon>
        <taxon>Citrus</taxon>
    </lineage>
</organism>
<feature type="domain" description="Protein kinase" evidence="15">
    <location>
        <begin position="1"/>
        <end position="119"/>
    </location>
</feature>
<dbReference type="Pfam" id="PF00069">
    <property type="entry name" value="Pkinase"/>
    <property type="match status" value="2"/>
</dbReference>
<reference evidence="16 17" key="1">
    <citation type="submission" date="2024-05" db="EMBL/GenBank/DDBJ databases">
        <title>Haplotype-resolved chromosome-level genome assembly of Huyou (Citrus changshanensis).</title>
        <authorList>
            <person name="Miao C."/>
            <person name="Chen W."/>
            <person name="Wu Y."/>
            <person name="Wang L."/>
            <person name="Zhao S."/>
            <person name="Grierson D."/>
            <person name="Xu C."/>
            <person name="Chen K."/>
        </authorList>
    </citation>
    <scope>NUCLEOTIDE SEQUENCE [LARGE SCALE GENOMIC DNA]</scope>
    <source>
        <strain evidence="16">01-14</strain>
        <tissue evidence="16">Leaf</tissue>
    </source>
</reference>
<evidence type="ECO:0000256" key="12">
    <source>
        <dbReference type="ARBA" id="ARBA00047811"/>
    </source>
</evidence>
<feature type="domain" description="Protein kinase" evidence="15">
    <location>
        <begin position="151"/>
        <end position="434"/>
    </location>
</feature>
<evidence type="ECO:0000259" key="15">
    <source>
        <dbReference type="PROSITE" id="PS50011"/>
    </source>
</evidence>
<dbReference type="PANTHER" id="PTHR24056">
    <property type="entry name" value="CELL DIVISION PROTEIN KINASE"/>
    <property type="match status" value="1"/>
</dbReference>
<evidence type="ECO:0000256" key="10">
    <source>
        <dbReference type="ARBA" id="ARBA00022840"/>
    </source>
</evidence>
<comment type="catalytic activity">
    <reaction evidence="13">
        <text>L-seryl-[protein] + ATP = O-phospho-L-seryl-[protein] + ADP + H(+)</text>
        <dbReference type="Rhea" id="RHEA:17989"/>
        <dbReference type="Rhea" id="RHEA-COMP:9863"/>
        <dbReference type="Rhea" id="RHEA-COMP:11604"/>
        <dbReference type="ChEBI" id="CHEBI:15378"/>
        <dbReference type="ChEBI" id="CHEBI:29999"/>
        <dbReference type="ChEBI" id="CHEBI:30616"/>
        <dbReference type="ChEBI" id="CHEBI:83421"/>
        <dbReference type="ChEBI" id="CHEBI:456216"/>
        <dbReference type="EC" id="2.7.11.22"/>
    </reaction>
</comment>
<evidence type="ECO:0000256" key="9">
    <source>
        <dbReference type="ARBA" id="ARBA00022777"/>
    </source>
</evidence>
<keyword evidence="9" id="KW-0418">Kinase</keyword>
<dbReference type="SUPFAM" id="SSF56112">
    <property type="entry name" value="Protein kinase-like (PK-like)"/>
    <property type="match status" value="3"/>
</dbReference>
<evidence type="ECO:0000256" key="7">
    <source>
        <dbReference type="ARBA" id="ARBA00022741"/>
    </source>
</evidence>
<keyword evidence="17" id="KW-1185">Reference proteome</keyword>
<dbReference type="InterPro" id="IPR050108">
    <property type="entry name" value="CDK"/>
</dbReference>
<feature type="binding site" evidence="14">
    <location>
        <position position="180"/>
    </location>
    <ligand>
        <name>ATP</name>
        <dbReference type="ChEBI" id="CHEBI:30616"/>
    </ligand>
</feature>
<keyword evidence="4" id="KW-0597">Phosphoprotein</keyword>
<keyword evidence="5" id="KW-0132">Cell division</keyword>
<keyword evidence="8" id="KW-0498">Mitosis</keyword>
<dbReference type="PROSITE" id="PS00107">
    <property type="entry name" value="PROTEIN_KINASE_ATP"/>
    <property type="match status" value="1"/>
</dbReference>
<dbReference type="PROSITE" id="PS50011">
    <property type="entry name" value="PROTEIN_KINASE_DOM"/>
    <property type="match status" value="2"/>
</dbReference>
<evidence type="ECO:0000256" key="3">
    <source>
        <dbReference type="ARBA" id="ARBA00022527"/>
    </source>
</evidence>
<keyword evidence="3" id="KW-0723">Serine/threonine-protein kinase</keyword>
<dbReference type="Proteomes" id="UP001428341">
    <property type="component" value="Unassembled WGS sequence"/>
</dbReference>
<evidence type="ECO:0000313" key="17">
    <source>
        <dbReference type="Proteomes" id="UP001428341"/>
    </source>
</evidence>
<keyword evidence="10 14" id="KW-0067">ATP-binding</keyword>
<dbReference type="AlphaFoldDB" id="A0AAP0M3C9"/>
<evidence type="ECO:0000256" key="8">
    <source>
        <dbReference type="ARBA" id="ARBA00022776"/>
    </source>
</evidence>
<evidence type="ECO:0000256" key="4">
    <source>
        <dbReference type="ARBA" id="ARBA00022553"/>
    </source>
</evidence>
<gene>
    <name evidence="16" type="ORF">WN944_004127</name>
</gene>
<dbReference type="PANTHER" id="PTHR24056:SF548">
    <property type="entry name" value="CYCLIN-DEPENDENT KINASE A-1"/>
    <property type="match status" value="1"/>
</dbReference>
<protein>
    <recommendedName>
        <fullName evidence="2">cyclin-dependent kinase</fullName>
        <ecNumber evidence="2">2.7.11.22</ecNumber>
    </recommendedName>
</protein>
<dbReference type="FunFam" id="1.10.510.10:FF:000624">
    <property type="entry name" value="Mitogen-activated protein kinase"/>
    <property type="match status" value="1"/>
</dbReference>
<keyword evidence="6" id="KW-0808">Transferase</keyword>
<comment type="caution">
    <text evidence="16">The sequence shown here is derived from an EMBL/GenBank/DDBJ whole genome shotgun (WGS) entry which is preliminary data.</text>
</comment>
<evidence type="ECO:0000256" key="2">
    <source>
        <dbReference type="ARBA" id="ARBA00012425"/>
    </source>
</evidence>
<sequence>MEVDSPFDAHTTEVLTLYYRAPEFLLGRTNYSPAIDMWAVGCIFAEMVKGKRLFSGLVKYDVLHGIFSYFGMPDADTLPEVTSISDHYWRKPIDKLNLAEELTRLEPDGLDLLFIHDLFRTNMKKVRDCCYKVVKKTNGSEQMEKVKDWNYKVVEKIGQGVFGEVYKCLNLETGKKVAIKMINIQNEPEGVPSYLIAGVSLLKELEHDNIVRLLDVLTTGRYVYLVFEYLDLDLGSFIRKHTITSIRPHIKTILSQILVGLAYYHSHNILHGDLQPSNVLIDLKSKKVKLADFGLTTSFGVPHIEYSYKEVGSPYKAPESRIRSSVYSTPHDVWAVGCIFAEMVSGKPLFPCGKKDHLSLIVSLFGKPTKETWPGANYISDLLHSHPQCEPADLAEQLLGLGLEPPGVELLSQMLYLDPDLRVTANGALLHRYTKSASTVPSSHPAAVRKVQKRDFKAASCCTFVFISKCCAQPFAFCYKSSPSGDQRVYSSQMHDKIPVLESLQHECKCVIAKTCGAVVHKCRHYETDRIVAIKNINFKAPSEAVPSSVIREVGLLTKLEHKYIVRMPVLKSIGLWVLKIAAGFGIVESDMLG</sequence>
<dbReference type="EMBL" id="JBCGBO010000006">
    <property type="protein sequence ID" value="KAK9193430.1"/>
    <property type="molecule type" value="Genomic_DNA"/>
</dbReference>
<dbReference type="GO" id="GO:0005634">
    <property type="term" value="C:nucleus"/>
    <property type="evidence" value="ECO:0007669"/>
    <property type="project" value="TreeGrafter"/>
</dbReference>
<proteinExistence type="inferred from homology"/>
<evidence type="ECO:0000256" key="5">
    <source>
        <dbReference type="ARBA" id="ARBA00022618"/>
    </source>
</evidence>
<dbReference type="Gene3D" id="1.10.510.10">
    <property type="entry name" value="Transferase(Phosphotransferase) domain 1"/>
    <property type="match status" value="2"/>
</dbReference>
<name>A0AAP0M3C9_9ROSI</name>
<dbReference type="Gene3D" id="3.30.200.20">
    <property type="entry name" value="Phosphorylase Kinase, domain 1"/>
    <property type="match status" value="2"/>
</dbReference>
<dbReference type="GO" id="GO:0005524">
    <property type="term" value="F:ATP binding"/>
    <property type="evidence" value="ECO:0007669"/>
    <property type="project" value="UniProtKB-UniRule"/>
</dbReference>
<comment type="similarity">
    <text evidence="1">Belongs to the protein kinase superfamily. CMGC Ser/Thr protein kinase family. CDC2/CDKX subfamily.</text>
</comment>
<evidence type="ECO:0000256" key="14">
    <source>
        <dbReference type="PROSITE-ProRule" id="PRU10141"/>
    </source>
</evidence>
<dbReference type="FunFam" id="3.30.200.20:FF:000124">
    <property type="entry name" value="Cyclin-dependent kinase 4"/>
    <property type="match status" value="1"/>
</dbReference>
<evidence type="ECO:0000313" key="16">
    <source>
        <dbReference type="EMBL" id="KAK9193430.1"/>
    </source>
</evidence>